<name>A0A0E9PFC7_ANGAN</name>
<proteinExistence type="predicted"/>
<organism evidence="1">
    <name type="scientific">Anguilla anguilla</name>
    <name type="common">European freshwater eel</name>
    <name type="synonym">Muraena anguilla</name>
    <dbReference type="NCBI Taxonomy" id="7936"/>
    <lineage>
        <taxon>Eukaryota</taxon>
        <taxon>Metazoa</taxon>
        <taxon>Chordata</taxon>
        <taxon>Craniata</taxon>
        <taxon>Vertebrata</taxon>
        <taxon>Euteleostomi</taxon>
        <taxon>Actinopterygii</taxon>
        <taxon>Neopterygii</taxon>
        <taxon>Teleostei</taxon>
        <taxon>Anguilliformes</taxon>
        <taxon>Anguillidae</taxon>
        <taxon>Anguilla</taxon>
    </lineage>
</organism>
<evidence type="ECO:0000313" key="1">
    <source>
        <dbReference type="EMBL" id="JAH02568.1"/>
    </source>
</evidence>
<protein>
    <submittedName>
        <fullName evidence="1">Uncharacterized protein</fullName>
    </submittedName>
</protein>
<dbReference type="AlphaFoldDB" id="A0A0E9PFC7"/>
<dbReference type="EMBL" id="GBXM01106009">
    <property type="protein sequence ID" value="JAH02568.1"/>
    <property type="molecule type" value="Transcribed_RNA"/>
</dbReference>
<accession>A0A0E9PFC7</accession>
<reference evidence="1" key="1">
    <citation type="submission" date="2014-11" db="EMBL/GenBank/DDBJ databases">
        <authorList>
            <person name="Amaro Gonzalez C."/>
        </authorList>
    </citation>
    <scope>NUCLEOTIDE SEQUENCE</scope>
</reference>
<sequence length="46" mass="5495">MQCPGTINEDQKSEDTTNTDCFHCIPRANTIMMLYLYFEMHIFYDI</sequence>
<reference evidence="1" key="2">
    <citation type="journal article" date="2015" name="Fish Shellfish Immunol.">
        <title>Early steps in the European eel (Anguilla anguilla)-Vibrio vulnificus interaction in the gills: Role of the RtxA13 toxin.</title>
        <authorList>
            <person name="Callol A."/>
            <person name="Pajuelo D."/>
            <person name="Ebbesson L."/>
            <person name="Teles M."/>
            <person name="MacKenzie S."/>
            <person name="Amaro C."/>
        </authorList>
    </citation>
    <scope>NUCLEOTIDE SEQUENCE</scope>
</reference>